<dbReference type="PANTHER" id="PTHR43341">
    <property type="entry name" value="AMINO ACID PERMEASE"/>
    <property type="match status" value="1"/>
</dbReference>
<dbReference type="InterPro" id="IPR004841">
    <property type="entry name" value="AA-permease/SLC12A_dom"/>
</dbReference>
<dbReference type="KEGG" id="trg:TRUGW13939_04349"/>
<comment type="subcellular location">
    <subcellularLocation>
        <location evidence="1">Membrane</location>
        <topology evidence="1">Multi-pass membrane protein</topology>
    </subcellularLocation>
</comment>
<dbReference type="InterPro" id="IPR050524">
    <property type="entry name" value="APC_YAT"/>
</dbReference>
<keyword evidence="6 7" id="KW-0472">Membrane</keyword>
<evidence type="ECO:0000313" key="10">
    <source>
        <dbReference type="EMBL" id="QKX57241.1"/>
    </source>
</evidence>
<evidence type="ECO:0000256" key="6">
    <source>
        <dbReference type="ARBA" id="ARBA00023136"/>
    </source>
</evidence>
<keyword evidence="5 7" id="KW-1133">Transmembrane helix</keyword>
<dbReference type="PANTHER" id="PTHR43341:SF26">
    <property type="entry name" value="GENERAL AMINO ACID PERMEASE AGP3"/>
    <property type="match status" value="1"/>
</dbReference>
<dbReference type="Proteomes" id="UP000509510">
    <property type="component" value="Chromosome II"/>
</dbReference>
<evidence type="ECO:0000256" key="1">
    <source>
        <dbReference type="ARBA" id="ARBA00004141"/>
    </source>
</evidence>
<organism evidence="10 11">
    <name type="scientific">Talaromyces rugulosus</name>
    <name type="common">Penicillium rugulosum</name>
    <dbReference type="NCBI Taxonomy" id="121627"/>
    <lineage>
        <taxon>Eukaryota</taxon>
        <taxon>Fungi</taxon>
        <taxon>Dikarya</taxon>
        <taxon>Ascomycota</taxon>
        <taxon>Pezizomycotina</taxon>
        <taxon>Eurotiomycetes</taxon>
        <taxon>Eurotiomycetidae</taxon>
        <taxon>Eurotiales</taxon>
        <taxon>Trichocomaceae</taxon>
        <taxon>Talaromyces</taxon>
        <taxon>Talaromyces sect. Islandici</taxon>
    </lineage>
</organism>
<feature type="transmembrane region" description="Helical" evidence="7">
    <location>
        <begin position="156"/>
        <end position="177"/>
    </location>
</feature>
<feature type="transmembrane region" description="Helical" evidence="7">
    <location>
        <begin position="438"/>
        <end position="457"/>
    </location>
</feature>
<dbReference type="InterPro" id="IPR048519">
    <property type="entry name" value="Gfd2/YDR514C-like_C"/>
</dbReference>
<feature type="transmembrane region" description="Helical" evidence="7">
    <location>
        <begin position="367"/>
        <end position="387"/>
    </location>
</feature>
<feature type="transmembrane region" description="Helical" evidence="7">
    <location>
        <begin position="49"/>
        <end position="68"/>
    </location>
</feature>
<reference evidence="11" key="1">
    <citation type="submission" date="2020-06" db="EMBL/GenBank/DDBJ databases">
        <title>A chromosome-scale genome assembly of Talaromyces rugulosus W13939.</title>
        <authorList>
            <person name="Wang B."/>
            <person name="Guo L."/>
            <person name="Ye K."/>
            <person name="Wang L."/>
        </authorList>
    </citation>
    <scope>NUCLEOTIDE SEQUENCE [LARGE SCALE GENOMIC DNA]</scope>
    <source>
        <strain evidence="11">W13939</strain>
    </source>
</reference>
<keyword evidence="3 7" id="KW-0812">Transmembrane</keyword>
<evidence type="ECO:0000259" key="8">
    <source>
        <dbReference type="Pfam" id="PF00324"/>
    </source>
</evidence>
<dbReference type="InterPro" id="IPR004840">
    <property type="entry name" value="Amino_acid_permease_CS"/>
</dbReference>
<dbReference type="AlphaFoldDB" id="A0A7H8QUQ6"/>
<evidence type="ECO:0000256" key="2">
    <source>
        <dbReference type="ARBA" id="ARBA00022448"/>
    </source>
</evidence>
<feature type="transmembrane region" description="Helical" evidence="7">
    <location>
        <begin position="270"/>
        <end position="288"/>
    </location>
</feature>
<dbReference type="Pfam" id="PF21762">
    <property type="entry name" value="DEDDh_C"/>
    <property type="match status" value="1"/>
</dbReference>
<feature type="transmembrane region" description="Helical" evidence="7">
    <location>
        <begin position="393"/>
        <end position="417"/>
    </location>
</feature>
<dbReference type="OrthoDB" id="3900342at2759"/>
<dbReference type="FunFam" id="1.20.1740.10:FF:000001">
    <property type="entry name" value="Amino acid permease"/>
    <property type="match status" value="1"/>
</dbReference>
<feature type="domain" description="Gfd2/YDR514C-like C-terminal" evidence="9">
    <location>
        <begin position="668"/>
        <end position="783"/>
    </location>
</feature>
<dbReference type="RefSeq" id="XP_035343419.1">
    <property type="nucleotide sequence ID" value="XM_035487526.1"/>
</dbReference>
<feature type="transmembrane region" description="Helical" evidence="7">
    <location>
        <begin position="469"/>
        <end position="489"/>
    </location>
</feature>
<dbReference type="PROSITE" id="PS00218">
    <property type="entry name" value="AMINO_ACID_PERMEASE_1"/>
    <property type="match status" value="1"/>
</dbReference>
<feature type="domain" description="Amino acid permease/ SLC12A" evidence="8">
    <location>
        <begin position="46"/>
        <end position="499"/>
    </location>
</feature>
<keyword evidence="11" id="KW-1185">Reference proteome</keyword>
<dbReference type="GeneID" id="55991851"/>
<dbReference type="Pfam" id="PF00324">
    <property type="entry name" value="AA_permease"/>
    <property type="match status" value="1"/>
</dbReference>
<feature type="transmembrane region" description="Helical" evidence="7">
    <location>
        <begin position="189"/>
        <end position="208"/>
    </location>
</feature>
<evidence type="ECO:0000256" key="7">
    <source>
        <dbReference type="SAM" id="Phobius"/>
    </source>
</evidence>
<dbReference type="EMBL" id="CP055899">
    <property type="protein sequence ID" value="QKX57241.1"/>
    <property type="molecule type" value="Genomic_DNA"/>
</dbReference>
<dbReference type="InterPro" id="IPR036397">
    <property type="entry name" value="RNaseH_sf"/>
</dbReference>
<feature type="transmembrane region" description="Helical" evidence="7">
    <location>
        <begin position="74"/>
        <end position="94"/>
    </location>
</feature>
<dbReference type="GO" id="GO:0003676">
    <property type="term" value="F:nucleic acid binding"/>
    <property type="evidence" value="ECO:0007669"/>
    <property type="project" value="InterPro"/>
</dbReference>
<proteinExistence type="predicted"/>
<evidence type="ECO:0000259" key="9">
    <source>
        <dbReference type="Pfam" id="PF21762"/>
    </source>
</evidence>
<evidence type="ECO:0000313" key="11">
    <source>
        <dbReference type="Proteomes" id="UP000509510"/>
    </source>
</evidence>
<evidence type="ECO:0000256" key="4">
    <source>
        <dbReference type="ARBA" id="ARBA00022970"/>
    </source>
</evidence>
<dbReference type="SUPFAM" id="SSF53098">
    <property type="entry name" value="Ribonuclease H-like"/>
    <property type="match status" value="1"/>
</dbReference>
<dbReference type="Gene3D" id="3.30.420.10">
    <property type="entry name" value="Ribonuclease H-like superfamily/Ribonuclease H"/>
    <property type="match status" value="1"/>
</dbReference>
<keyword evidence="2" id="KW-0813">Transport</keyword>
<name>A0A7H8QUQ6_TALRU</name>
<accession>A0A7H8QUQ6</accession>
<evidence type="ECO:0000256" key="3">
    <source>
        <dbReference type="ARBA" id="ARBA00022692"/>
    </source>
</evidence>
<keyword evidence="4" id="KW-0029">Amino-acid transport</keyword>
<dbReference type="InterPro" id="IPR012337">
    <property type="entry name" value="RNaseH-like_sf"/>
</dbReference>
<feature type="non-terminal residue" evidence="10">
    <location>
        <position position="1"/>
    </location>
</feature>
<gene>
    <name evidence="10" type="ORF">TRUGW13939_04349</name>
</gene>
<sequence length="822" mass="90686">MKPEPIGIDTEPTLEVDNGGKQEEILESSHGHVVDHGLHRGLKGRHLQMISLGGVVGASIWYGTGNALSNSGPVGAIICFTVIGIDVFFVMQALGEMATLYPTPGAFTELAGRFVDPSLAFALGWNYWYLWVTNIASEYNTFSIVLGFWTDKVPSYGWILIAWVFFQALGLMGIVVYGELEFWLATWKIICVFAGYLIAILVNTGAIGGDYIGFRYWKTPGPFAKGGINGFGQSFVLAAVYYCGTEMVAITAGESRNPKKHVPKAIRNTFFRILFIFLGLIFFASIIVPSDDPGFVTATSKSASSPYSLALQHAGWAAAPNLINTFIFTAVFSSINSCNYIASRTLLSLAQLGRAPKIFAKTTSRGVPIYAVIVTNTLGLIALINTGTGAGVVFTYLVTISGSATFIAWAFIGITHLRFRRAWKLQGRLANELPFQAWLYPWGTYFVVALNVFLVFIQGYSTLLTPWQPVAFVFNYIILVLFVGLWIFWKFWKQCKFVDLAAVDLNKDRRDVLDDADEEEVLKNDLDPDRAQQLLISPAPHFARTAASWRNSHDERHAPCCPFDTRWLDCTRIDAAKHTGISTSNVNMTTGKLSQNDGFLFGESTVVARHRNTLLVAIDFENLDNVQSGFDRRTECQIGLALFDLGEALSLEGLGATMLIKTYNFVTGNTGYSDKAAKKFLFGETKRISHEEVTKYLNSTVSRSKEIILVGHAVDNDVDCLEALGFDYEASVVAILDTQKIAVQTSIFPRAALHELLEELQCPFANLHSAGNDAHFALRALLLLATRCQKQVTEERIRRTDILTSIAKGKLPGTATKPKQSK</sequence>
<evidence type="ECO:0000256" key="5">
    <source>
        <dbReference type="ARBA" id="ARBA00022989"/>
    </source>
</evidence>
<dbReference type="GO" id="GO:0015171">
    <property type="term" value="F:amino acid transmembrane transporter activity"/>
    <property type="evidence" value="ECO:0007669"/>
    <property type="project" value="TreeGrafter"/>
</dbReference>
<dbReference type="Gene3D" id="1.20.1740.10">
    <property type="entry name" value="Amino acid/polyamine transporter I"/>
    <property type="match status" value="1"/>
</dbReference>
<dbReference type="GO" id="GO:0016020">
    <property type="term" value="C:membrane"/>
    <property type="evidence" value="ECO:0007669"/>
    <property type="project" value="UniProtKB-SubCell"/>
</dbReference>
<protein>
    <submittedName>
        <fullName evidence="10">Uncharacterized protein</fullName>
    </submittedName>
</protein>